<sequence>MKKTTLLTAFFFVYSLILTAQTYTTPNTGVTWTLDDIAAASTTTVSGSGNAYTLSENLVIAENDTFIIDTDLTLSIEADLLITVFGSFSISAADVTITSAETSPYEGFRFEEFSVITIQNTTIENGGGLRVLTEEFTLDNCEITNNVAGGATTGAVISLSRGTPQITNNTITFNELPAIASAANSSVSANISNNYIEGNNMENSNRPQINIGTTQNAIPLIIFQNTIIGNPDLDQVGGIAVSNFVGGAINAEIDENEIRNNRYGISILGTNSFAYIRNNIIEDNNTQGNPQLGGSGISLNSSSPGMDVIASGNEIRGNLWGITVIGEAAINLGNDIPESTGENIFSNNGNGGVIYALYNNTANTIPAANNCWVEGEINTLELAESVIFHQVDDAALGEVLFDPVGCATLSSEDFNISSISIYPNPTTGTIQFQNNREIATVDVFGIQGNKVASLPVSEGLNTLELVLTSGMYFLKFNTTEASFVQKLIIK</sequence>
<dbReference type="SUPFAM" id="SSF51126">
    <property type="entry name" value="Pectin lyase-like"/>
    <property type="match status" value="1"/>
</dbReference>
<evidence type="ECO:0000313" key="5">
    <source>
        <dbReference type="EMBL" id="OAB79862.1"/>
    </source>
</evidence>
<name>A0A167INU6_9FLAO</name>
<evidence type="ECO:0000259" key="3">
    <source>
        <dbReference type="Pfam" id="PF13229"/>
    </source>
</evidence>
<reference evidence="5 6" key="1">
    <citation type="submission" date="2016-02" db="EMBL/GenBank/DDBJ databases">
        <title>Ulvibacter sp. LPB0005, isolated from Thais luteostoma.</title>
        <authorList>
            <person name="Shin S.-K."/>
            <person name="Yi H."/>
        </authorList>
    </citation>
    <scope>NUCLEOTIDE SEQUENCE [LARGE SCALE GENOMIC DNA]</scope>
    <source>
        <strain evidence="5 6">LPB0005</strain>
    </source>
</reference>
<dbReference type="InterPro" id="IPR026444">
    <property type="entry name" value="Secre_tail"/>
</dbReference>
<dbReference type="EMBL" id="LRXL01000026">
    <property type="protein sequence ID" value="OAB79862.1"/>
    <property type="molecule type" value="Genomic_DNA"/>
</dbReference>
<dbReference type="InterPro" id="IPR011050">
    <property type="entry name" value="Pectin_lyase_fold/virulence"/>
</dbReference>
<dbReference type="RefSeq" id="WP_068589898.1">
    <property type="nucleotide sequence ID" value="NZ_LRXL01000026.1"/>
</dbReference>
<feature type="domain" description="Right handed beta helix" evidence="3">
    <location>
        <begin position="86"/>
        <end position="241"/>
    </location>
</feature>
<evidence type="ECO:0008006" key="7">
    <source>
        <dbReference type="Google" id="ProtNLM"/>
    </source>
</evidence>
<feature type="chain" id="PRO_5007888342" description="Secretion system C-terminal sorting domain-containing protein" evidence="2">
    <location>
        <begin position="21"/>
        <end position="490"/>
    </location>
</feature>
<dbReference type="OrthoDB" id="1230183at2"/>
<dbReference type="InterPro" id="IPR012334">
    <property type="entry name" value="Pectin_lyas_fold"/>
</dbReference>
<keyword evidence="1 2" id="KW-0732">Signal</keyword>
<dbReference type="InterPro" id="IPR006626">
    <property type="entry name" value="PbH1"/>
</dbReference>
<organism evidence="5 6">
    <name type="scientific">Cochleicola gelatinilyticus</name>
    <dbReference type="NCBI Taxonomy" id="1763537"/>
    <lineage>
        <taxon>Bacteria</taxon>
        <taxon>Pseudomonadati</taxon>
        <taxon>Bacteroidota</taxon>
        <taxon>Flavobacteriia</taxon>
        <taxon>Flavobacteriales</taxon>
        <taxon>Flavobacteriaceae</taxon>
        <taxon>Cochleicola</taxon>
    </lineage>
</organism>
<evidence type="ECO:0000256" key="2">
    <source>
        <dbReference type="SAM" id="SignalP"/>
    </source>
</evidence>
<evidence type="ECO:0000259" key="4">
    <source>
        <dbReference type="Pfam" id="PF18962"/>
    </source>
</evidence>
<proteinExistence type="predicted"/>
<dbReference type="SMART" id="SM00710">
    <property type="entry name" value="PbH1"/>
    <property type="match status" value="7"/>
</dbReference>
<gene>
    <name evidence="5" type="ORF">ULVI_03745</name>
</gene>
<evidence type="ECO:0000313" key="6">
    <source>
        <dbReference type="Proteomes" id="UP000077013"/>
    </source>
</evidence>
<dbReference type="Proteomes" id="UP000077013">
    <property type="component" value="Unassembled WGS sequence"/>
</dbReference>
<feature type="signal peptide" evidence="2">
    <location>
        <begin position="1"/>
        <end position="20"/>
    </location>
</feature>
<dbReference type="STRING" id="1763537.ULVI_03745"/>
<protein>
    <recommendedName>
        <fullName evidence="7">Secretion system C-terminal sorting domain-containing protein</fullName>
    </recommendedName>
</protein>
<dbReference type="Pfam" id="PF13229">
    <property type="entry name" value="Beta_helix"/>
    <property type="match status" value="1"/>
</dbReference>
<accession>A0A167INU6</accession>
<feature type="domain" description="Secretion system C-terminal sorting" evidence="4">
    <location>
        <begin position="421"/>
        <end position="489"/>
    </location>
</feature>
<dbReference type="AlphaFoldDB" id="A0A167INU6"/>
<dbReference type="NCBIfam" id="TIGR04183">
    <property type="entry name" value="Por_Secre_tail"/>
    <property type="match status" value="1"/>
</dbReference>
<keyword evidence="6" id="KW-1185">Reference proteome</keyword>
<dbReference type="Gene3D" id="2.160.20.10">
    <property type="entry name" value="Single-stranded right-handed beta-helix, Pectin lyase-like"/>
    <property type="match status" value="1"/>
</dbReference>
<evidence type="ECO:0000256" key="1">
    <source>
        <dbReference type="ARBA" id="ARBA00022729"/>
    </source>
</evidence>
<dbReference type="InterPro" id="IPR039448">
    <property type="entry name" value="Beta_helix"/>
</dbReference>
<comment type="caution">
    <text evidence="5">The sequence shown here is derived from an EMBL/GenBank/DDBJ whole genome shotgun (WGS) entry which is preliminary data.</text>
</comment>
<dbReference type="Pfam" id="PF18962">
    <property type="entry name" value="Por_Secre_tail"/>
    <property type="match status" value="1"/>
</dbReference>